<comment type="caution">
    <text evidence="3">The sequence shown here is derived from an EMBL/GenBank/DDBJ whole genome shotgun (WGS) entry which is preliminary data.</text>
</comment>
<dbReference type="InterPro" id="IPR029058">
    <property type="entry name" value="AB_hydrolase_fold"/>
</dbReference>
<organism evidence="3 4">
    <name type="scientific">Actinomadura barringtoniae</name>
    <dbReference type="NCBI Taxonomy" id="1427535"/>
    <lineage>
        <taxon>Bacteria</taxon>
        <taxon>Bacillati</taxon>
        <taxon>Actinomycetota</taxon>
        <taxon>Actinomycetes</taxon>
        <taxon>Streptosporangiales</taxon>
        <taxon>Thermomonosporaceae</taxon>
        <taxon>Actinomadura</taxon>
    </lineage>
</organism>
<dbReference type="SUPFAM" id="SSF53474">
    <property type="entry name" value="alpha/beta-Hydrolases"/>
    <property type="match status" value="1"/>
</dbReference>
<dbReference type="Proteomes" id="UP000669179">
    <property type="component" value="Unassembled WGS sequence"/>
</dbReference>
<evidence type="ECO:0000259" key="2">
    <source>
        <dbReference type="Pfam" id="PF00561"/>
    </source>
</evidence>
<dbReference type="Pfam" id="PF00561">
    <property type="entry name" value="Abhydrolase_1"/>
    <property type="match status" value="1"/>
</dbReference>
<dbReference type="RefSeq" id="WP_208257496.1">
    <property type="nucleotide sequence ID" value="NZ_JAGEOJ010000008.1"/>
</dbReference>
<dbReference type="Gene3D" id="3.40.50.1820">
    <property type="entry name" value="alpha/beta hydrolase"/>
    <property type="match status" value="1"/>
</dbReference>
<dbReference type="PROSITE" id="PS51318">
    <property type="entry name" value="TAT"/>
    <property type="match status" value="1"/>
</dbReference>
<dbReference type="InterPro" id="IPR006311">
    <property type="entry name" value="TAT_signal"/>
</dbReference>
<dbReference type="InterPro" id="IPR000639">
    <property type="entry name" value="Epox_hydrolase-like"/>
</dbReference>
<protein>
    <submittedName>
        <fullName evidence="3">Alpha/beta hydrolase</fullName>
    </submittedName>
</protein>
<dbReference type="GO" id="GO:0016787">
    <property type="term" value="F:hydrolase activity"/>
    <property type="evidence" value="ECO:0007669"/>
    <property type="project" value="UniProtKB-KW"/>
</dbReference>
<keyword evidence="1 3" id="KW-0378">Hydrolase</keyword>
<name>A0A939T4N4_9ACTN</name>
<feature type="domain" description="AB hydrolase-1" evidence="2">
    <location>
        <begin position="71"/>
        <end position="172"/>
    </location>
</feature>
<reference evidence="3" key="1">
    <citation type="submission" date="2021-03" db="EMBL/GenBank/DDBJ databases">
        <authorList>
            <person name="Kanchanasin P."/>
            <person name="Saeng-In P."/>
            <person name="Phongsopitanun W."/>
            <person name="Yuki M."/>
            <person name="Kudo T."/>
            <person name="Ohkuma M."/>
            <person name="Tanasupawat S."/>
        </authorList>
    </citation>
    <scope>NUCLEOTIDE SEQUENCE</scope>
    <source>
        <strain evidence="3">GKU 128</strain>
    </source>
</reference>
<dbReference type="PANTHER" id="PTHR43329">
    <property type="entry name" value="EPOXIDE HYDROLASE"/>
    <property type="match status" value="1"/>
</dbReference>
<keyword evidence="4" id="KW-1185">Reference proteome</keyword>
<evidence type="ECO:0000256" key="1">
    <source>
        <dbReference type="ARBA" id="ARBA00022801"/>
    </source>
</evidence>
<dbReference type="EMBL" id="JAGEOJ010000008">
    <property type="protein sequence ID" value="MBO2449618.1"/>
    <property type="molecule type" value="Genomic_DNA"/>
</dbReference>
<gene>
    <name evidence="3" type="ORF">J4573_21130</name>
</gene>
<proteinExistence type="predicted"/>
<evidence type="ECO:0000313" key="4">
    <source>
        <dbReference type="Proteomes" id="UP000669179"/>
    </source>
</evidence>
<dbReference type="InterPro" id="IPR000073">
    <property type="entry name" value="AB_hydrolase_1"/>
</dbReference>
<dbReference type="PRINTS" id="PR00412">
    <property type="entry name" value="EPOXHYDRLASE"/>
</dbReference>
<accession>A0A939T4N4</accession>
<sequence>MSLDRRKALALGAGTAAAALVTTRGEALASTGRSVPGDDRLARSLPGGFRSHHANVNGTRLHYVAGGKGDPLILVPGWPATWWSYRKVMPALARHYRVIVVDIRGMGGSDKPQGGFDKKTMARDIYELVRKLGYRSVNIAGHDIGAMVAFSFAANHAAATRKVALLDVLHPDEDLYTMPMLQPPGGDINMWWFAFNQVPVLPEQLIAGRARYLIDWHYGIGLVDQSNVADADRAVFAHAYDTRDAVRCGNGWYKAIQQDIEDMKGYSKITAPLLGLASPHAYDWFRWTLPKETTDLRGVVRFEALHWLCDEEPQLVIRSLREFFS</sequence>
<dbReference type="AlphaFoldDB" id="A0A939T4N4"/>
<evidence type="ECO:0000313" key="3">
    <source>
        <dbReference type="EMBL" id="MBO2449618.1"/>
    </source>
</evidence>